<comment type="caution">
    <text evidence="6">The sequence shown here is derived from an EMBL/GenBank/DDBJ whole genome shotgun (WGS) entry which is preliminary data.</text>
</comment>
<evidence type="ECO:0000313" key="6">
    <source>
        <dbReference type="EMBL" id="GAA1930449.1"/>
    </source>
</evidence>
<dbReference type="InterPro" id="IPR023296">
    <property type="entry name" value="Glyco_hydro_beta-prop_sf"/>
</dbReference>
<evidence type="ECO:0000313" key="7">
    <source>
        <dbReference type="Proteomes" id="UP001501343"/>
    </source>
</evidence>
<evidence type="ECO:0000256" key="4">
    <source>
        <dbReference type="RuleBase" id="RU361187"/>
    </source>
</evidence>
<dbReference type="InterPro" id="IPR041542">
    <property type="entry name" value="GH43_C2"/>
</dbReference>
<dbReference type="Pfam" id="PF04616">
    <property type="entry name" value="Glyco_hydro_43"/>
    <property type="match status" value="1"/>
</dbReference>
<reference evidence="7" key="1">
    <citation type="journal article" date="2019" name="Int. J. Syst. Evol. Microbiol.">
        <title>The Global Catalogue of Microorganisms (GCM) 10K type strain sequencing project: providing services to taxonomists for standard genome sequencing and annotation.</title>
        <authorList>
            <consortium name="The Broad Institute Genomics Platform"/>
            <consortium name="The Broad Institute Genome Sequencing Center for Infectious Disease"/>
            <person name="Wu L."/>
            <person name="Ma J."/>
        </authorList>
    </citation>
    <scope>NUCLEOTIDE SEQUENCE [LARGE SCALE GENOMIC DNA]</scope>
    <source>
        <strain evidence="7">JCM 14900</strain>
    </source>
</reference>
<dbReference type="EMBL" id="BAAAOF010000004">
    <property type="protein sequence ID" value="GAA1930449.1"/>
    <property type="molecule type" value="Genomic_DNA"/>
</dbReference>
<dbReference type="Gene3D" id="2.115.10.20">
    <property type="entry name" value="Glycosyl hydrolase domain, family 43"/>
    <property type="match status" value="1"/>
</dbReference>
<evidence type="ECO:0000259" key="5">
    <source>
        <dbReference type="Pfam" id="PF17851"/>
    </source>
</evidence>
<dbReference type="SUPFAM" id="SSF49899">
    <property type="entry name" value="Concanavalin A-like lectins/glucanases"/>
    <property type="match status" value="1"/>
</dbReference>
<dbReference type="RefSeq" id="WP_248148194.1">
    <property type="nucleotide sequence ID" value="NZ_BAAAOF010000004.1"/>
</dbReference>
<dbReference type="CDD" id="cd18617">
    <property type="entry name" value="GH43_XynB-like"/>
    <property type="match status" value="1"/>
</dbReference>
<keyword evidence="7" id="KW-1185">Reference proteome</keyword>
<dbReference type="Pfam" id="PF17851">
    <property type="entry name" value="GH43_C2"/>
    <property type="match status" value="1"/>
</dbReference>
<dbReference type="PANTHER" id="PTHR42812">
    <property type="entry name" value="BETA-XYLOSIDASE"/>
    <property type="match status" value="1"/>
</dbReference>
<evidence type="ECO:0000256" key="1">
    <source>
        <dbReference type="ARBA" id="ARBA00009865"/>
    </source>
</evidence>
<accession>A0ABP5B4F0</accession>
<comment type="similarity">
    <text evidence="1 4">Belongs to the glycosyl hydrolase 43 family.</text>
</comment>
<name>A0ABP5B4F0_9MICO</name>
<keyword evidence="3 4" id="KW-0326">Glycosidase</keyword>
<dbReference type="InterPro" id="IPR051795">
    <property type="entry name" value="Glycosyl_Hydrlase_43"/>
</dbReference>
<gene>
    <name evidence="6" type="ORF">GCM10009775_23170</name>
</gene>
<dbReference type="InterPro" id="IPR006710">
    <property type="entry name" value="Glyco_hydro_43"/>
</dbReference>
<evidence type="ECO:0000256" key="2">
    <source>
        <dbReference type="ARBA" id="ARBA00022801"/>
    </source>
</evidence>
<feature type="domain" description="Beta-xylosidase C-terminal Concanavalin A-like" evidence="5">
    <location>
        <begin position="331"/>
        <end position="505"/>
    </location>
</feature>
<dbReference type="Proteomes" id="UP001501343">
    <property type="component" value="Unassembled WGS sequence"/>
</dbReference>
<proteinExistence type="inferred from homology"/>
<dbReference type="PANTHER" id="PTHR42812:SF12">
    <property type="entry name" value="BETA-XYLOSIDASE-RELATED"/>
    <property type="match status" value="1"/>
</dbReference>
<dbReference type="InterPro" id="IPR013320">
    <property type="entry name" value="ConA-like_dom_sf"/>
</dbReference>
<organism evidence="6 7">
    <name type="scientific">Microbacterium aoyamense</name>
    <dbReference type="NCBI Taxonomy" id="344166"/>
    <lineage>
        <taxon>Bacteria</taxon>
        <taxon>Bacillati</taxon>
        <taxon>Actinomycetota</taxon>
        <taxon>Actinomycetes</taxon>
        <taxon>Micrococcales</taxon>
        <taxon>Microbacteriaceae</taxon>
        <taxon>Microbacterium</taxon>
    </lineage>
</organism>
<dbReference type="Gene3D" id="2.60.120.200">
    <property type="match status" value="1"/>
</dbReference>
<evidence type="ECO:0000256" key="3">
    <source>
        <dbReference type="ARBA" id="ARBA00023295"/>
    </source>
</evidence>
<sequence>MGRYRNPILAGCHPDPSICRVGDAYYLVTSTFAYLPGLPIHRSRNLVDWEPVGHAIHRPEQLDLSGLASSRGLYAPTIRFHNGVFYVVCTVVGAEEGGDTSDRRLGHFVVTATDATGPWSDPVWIDALGGFDPSLTFDGERVWLCATAPAVPLEWPGQTDVWIRELDPISFAGVGEPVRIWGGAMAGAVWAEGPHVMARPGGGWMLVAAEGGTSRDHAVCVAYAETITGPYAGDPGNPRLTHRDLGDRAEIVDVGHADLVEAPDGRWWAVLLAVSTARGGANGILGRQTHLVPVDWVDGRPFFAPGSARVSAVMAADGIPDQAPPETLIIDDFDGAELDAAWNAVGRFPQQFVDLHARPGWARVSASGVEPSEVGSLAFLGRRLAWPRCLVRASIERSGAGRAGLLARMSEDAYLEISGTDAGVAEVALASEGSRAIIAQRPGAAAAGTVEIAFDGLDAVVALNGEHLARVDVSALAPTGDGTFVGVWVGVFAVGDGTVDVDRFELREGVGEASVMR</sequence>
<dbReference type="SUPFAM" id="SSF75005">
    <property type="entry name" value="Arabinanase/levansucrase/invertase"/>
    <property type="match status" value="1"/>
</dbReference>
<dbReference type="GO" id="GO:0016787">
    <property type="term" value="F:hydrolase activity"/>
    <property type="evidence" value="ECO:0007669"/>
    <property type="project" value="UniProtKB-KW"/>
</dbReference>
<keyword evidence="2 4" id="KW-0378">Hydrolase</keyword>
<protein>
    <submittedName>
        <fullName evidence="6">Glycoside hydrolase family 43 protein</fullName>
    </submittedName>
</protein>